<dbReference type="EMBL" id="JRUE01000181">
    <property type="protein sequence ID" value="KXZ67665.1"/>
    <property type="molecule type" value="Genomic_DNA"/>
</dbReference>
<comment type="caution">
    <text evidence="1">The sequence shown here is derived from an EMBL/GenBank/DDBJ whole genome shotgun (WGS) entry which is preliminary data.</text>
</comment>
<evidence type="ECO:0000313" key="1">
    <source>
        <dbReference type="EMBL" id="KXZ67665.1"/>
    </source>
</evidence>
<protein>
    <recommendedName>
        <fullName evidence="3">Type VI secretion system-associated protein TagF</fullName>
    </recommendedName>
</protein>
<evidence type="ECO:0000313" key="2">
    <source>
        <dbReference type="Proteomes" id="UP000075680"/>
    </source>
</evidence>
<dbReference type="InterPro" id="IPR038225">
    <property type="entry name" value="TagF_sf"/>
</dbReference>
<sequence>MQQLKSTPLYYGKTPARGDFIKSKGQYALIQVLDQWITEALELAMRTPEFKQRYASLPALDFFIANPAEPMFLAANLIASQDSSGRAFPMVVSQLLEVEQPYQNLLQAPYIYKAVLVDLFQRNRVLRSIADTNIMIEKLNNLPNVIQVFTSTECNSFYENHTMHSFAQLMKINVYELAQSMIGLGLLLQPILKNGTSRLNKVLILPINNHMYCYEIAAFWVGMIGRFLGSRNTEVLIGILHRDEPLLFIGFQGADIMALSDIFTQNMQSEHWVSLIQAQWIDAYLEQNAGLATLEQSLCQRQLSLNQGLKLFRQTFLDE</sequence>
<dbReference type="Pfam" id="PF09867">
    <property type="entry name" value="TagF_N"/>
    <property type="match status" value="1"/>
</dbReference>
<organism evidence="1 2">
    <name type="scientific">Acinetobacter venetianus</name>
    <dbReference type="NCBI Taxonomy" id="52133"/>
    <lineage>
        <taxon>Bacteria</taxon>
        <taxon>Pseudomonadati</taxon>
        <taxon>Pseudomonadota</taxon>
        <taxon>Gammaproteobacteria</taxon>
        <taxon>Moraxellales</taxon>
        <taxon>Moraxellaceae</taxon>
        <taxon>Acinetobacter</taxon>
    </lineage>
</organism>
<name>A0A150HNL2_9GAMM</name>
<dbReference type="Proteomes" id="UP000075680">
    <property type="component" value="Unassembled WGS sequence"/>
</dbReference>
<dbReference type="RefSeq" id="WP_061518957.1">
    <property type="nucleotide sequence ID" value="NZ_JRUE01000181.1"/>
</dbReference>
<dbReference type="PATRIC" id="fig|52133.18.peg.2088"/>
<accession>A0A150HNL2</accession>
<reference evidence="1 2" key="1">
    <citation type="journal article" date="2016" name="Sci. Rep.">
        <title>Genomic and phenotypic characterization of the species Acinetobacter venetianus.</title>
        <authorList>
            <person name="Fondi M."/>
            <person name="Maida I."/>
            <person name="Perrin E."/>
            <person name="Orlandini V."/>
            <person name="La Torre L."/>
            <person name="Bosi E."/>
            <person name="Negroni A."/>
            <person name="Zanaroli G."/>
            <person name="Fava F."/>
            <person name="Decorosi F."/>
            <person name="Giovannetti L."/>
            <person name="Viti C."/>
            <person name="Vaneechoutte M."/>
            <person name="Dijkshoorn L."/>
            <person name="Fani R."/>
        </authorList>
    </citation>
    <scope>NUCLEOTIDE SEQUENCE [LARGE SCALE GENOMIC DNA]</scope>
    <source>
        <strain evidence="1 2">LUH5627</strain>
    </source>
</reference>
<dbReference type="Gene3D" id="3.40.1730.10">
    <property type="entry name" value="pa0076 domain"/>
    <property type="match status" value="1"/>
</dbReference>
<dbReference type="NCBIfam" id="TIGR03373">
    <property type="entry name" value="VI_minor_4"/>
    <property type="match status" value="1"/>
</dbReference>
<dbReference type="InterPro" id="IPR017748">
    <property type="entry name" value="TagF"/>
</dbReference>
<gene>
    <name evidence="1" type="ORF">AVENLUH5627_02015</name>
</gene>
<evidence type="ECO:0008006" key="3">
    <source>
        <dbReference type="Google" id="ProtNLM"/>
    </source>
</evidence>
<dbReference type="AlphaFoldDB" id="A0A150HNL2"/>
<proteinExistence type="predicted"/>